<dbReference type="GO" id="GO:0005634">
    <property type="term" value="C:nucleus"/>
    <property type="evidence" value="ECO:0007669"/>
    <property type="project" value="UniProtKB-SubCell"/>
</dbReference>
<organism evidence="8 9">
    <name type="scientific">Lasius niger</name>
    <name type="common">Black garden ant</name>
    <dbReference type="NCBI Taxonomy" id="67767"/>
    <lineage>
        <taxon>Eukaryota</taxon>
        <taxon>Metazoa</taxon>
        <taxon>Ecdysozoa</taxon>
        <taxon>Arthropoda</taxon>
        <taxon>Hexapoda</taxon>
        <taxon>Insecta</taxon>
        <taxon>Pterygota</taxon>
        <taxon>Neoptera</taxon>
        <taxon>Endopterygota</taxon>
        <taxon>Hymenoptera</taxon>
        <taxon>Apocrita</taxon>
        <taxon>Aculeata</taxon>
        <taxon>Formicoidea</taxon>
        <taxon>Formicidae</taxon>
        <taxon>Formicinae</taxon>
        <taxon>Lasius</taxon>
        <taxon>Lasius</taxon>
    </lineage>
</organism>
<evidence type="ECO:0000256" key="2">
    <source>
        <dbReference type="ARBA" id="ARBA00022723"/>
    </source>
</evidence>
<dbReference type="PROSITE" id="PS50064">
    <property type="entry name" value="ZF_PARP_2"/>
    <property type="match status" value="1"/>
</dbReference>
<sequence length="106" mass="12277">MMEPWLDHFKCFFLNQRPKSTVDIACFDEIRHKDQEKIRKEIESLNADLGYYGGGDELPGAKEFSEEDRNSLKTALTKMTQGEMPPLPKQIKMDPEDVEDAELLEK</sequence>
<evidence type="ECO:0000256" key="5">
    <source>
        <dbReference type="ARBA" id="ARBA00023242"/>
    </source>
</evidence>
<keyword evidence="3" id="KW-0863">Zinc-finger</keyword>
<comment type="caution">
    <text evidence="8">The sequence shown here is derived from an EMBL/GenBank/DDBJ whole genome shotgun (WGS) entry which is preliminary data.</text>
</comment>
<keyword evidence="2" id="KW-0479">Metal-binding</keyword>
<dbReference type="GO" id="GO:0003677">
    <property type="term" value="F:DNA binding"/>
    <property type="evidence" value="ECO:0007669"/>
    <property type="project" value="InterPro"/>
</dbReference>
<keyword evidence="5" id="KW-0539">Nucleus</keyword>
<dbReference type="PaxDb" id="67767-A0A0J7JYI1"/>
<evidence type="ECO:0000313" key="9">
    <source>
        <dbReference type="Proteomes" id="UP000036403"/>
    </source>
</evidence>
<dbReference type="Proteomes" id="UP000036403">
    <property type="component" value="Unassembled WGS sequence"/>
</dbReference>
<dbReference type="Gene3D" id="3.30.1740.10">
    <property type="entry name" value="Zinc finger, PARP-type"/>
    <property type="match status" value="1"/>
</dbReference>
<dbReference type="InterPro" id="IPR001510">
    <property type="entry name" value="Znf_PARP"/>
</dbReference>
<dbReference type="AlphaFoldDB" id="A0A0J7JYI1"/>
<comment type="subcellular location">
    <subcellularLocation>
        <location evidence="1">Nucleus</location>
    </subcellularLocation>
</comment>
<gene>
    <name evidence="8" type="ORF">RF55_20822</name>
</gene>
<protein>
    <submittedName>
        <fullName evidence="8">Poly</fullName>
    </submittedName>
</protein>
<feature type="compositionally biased region" description="Acidic residues" evidence="6">
    <location>
        <begin position="96"/>
        <end position="106"/>
    </location>
</feature>
<feature type="region of interest" description="Disordered" evidence="6">
    <location>
        <begin position="76"/>
        <end position="106"/>
    </location>
</feature>
<evidence type="ECO:0000256" key="3">
    <source>
        <dbReference type="ARBA" id="ARBA00022771"/>
    </source>
</evidence>
<proteinExistence type="predicted"/>
<dbReference type="OrthoDB" id="429950at2759"/>
<evidence type="ECO:0000256" key="1">
    <source>
        <dbReference type="ARBA" id="ARBA00004123"/>
    </source>
</evidence>
<reference evidence="8 9" key="1">
    <citation type="submission" date="2015-04" db="EMBL/GenBank/DDBJ databases">
        <title>Lasius niger genome sequencing.</title>
        <authorList>
            <person name="Konorov E.A."/>
            <person name="Nikitin M.A."/>
            <person name="Kirill M.V."/>
            <person name="Chang P."/>
        </authorList>
    </citation>
    <scope>NUCLEOTIDE SEQUENCE [LARGE SCALE GENOMIC DNA]</scope>
    <source>
        <tissue evidence="8">Whole</tissue>
    </source>
</reference>
<evidence type="ECO:0000313" key="8">
    <source>
        <dbReference type="EMBL" id="KMQ83137.1"/>
    </source>
</evidence>
<evidence type="ECO:0000256" key="4">
    <source>
        <dbReference type="ARBA" id="ARBA00022833"/>
    </source>
</evidence>
<feature type="domain" description="PARP-type" evidence="7">
    <location>
        <begin position="8"/>
        <end position="46"/>
    </location>
</feature>
<evidence type="ECO:0000259" key="7">
    <source>
        <dbReference type="PROSITE" id="PS50064"/>
    </source>
</evidence>
<evidence type="ECO:0000256" key="6">
    <source>
        <dbReference type="SAM" id="MobiDB-lite"/>
    </source>
</evidence>
<accession>A0A0J7JYI1</accession>
<keyword evidence="4" id="KW-0862">Zinc</keyword>
<keyword evidence="9" id="KW-1185">Reference proteome</keyword>
<dbReference type="GO" id="GO:0008270">
    <property type="term" value="F:zinc ion binding"/>
    <property type="evidence" value="ECO:0007669"/>
    <property type="project" value="UniProtKB-KW"/>
</dbReference>
<dbReference type="InterPro" id="IPR036957">
    <property type="entry name" value="Znf_PARP_sf"/>
</dbReference>
<dbReference type="EMBL" id="LBMM01021124">
    <property type="protein sequence ID" value="KMQ83137.1"/>
    <property type="molecule type" value="Genomic_DNA"/>
</dbReference>
<dbReference type="STRING" id="67767.A0A0J7JYI1"/>
<name>A0A0J7JYI1_LASNI</name>